<keyword evidence="2" id="KW-1185">Reference proteome</keyword>
<dbReference type="Proteomes" id="UP000315751">
    <property type="component" value="Unassembled WGS sequence"/>
</dbReference>
<organism evidence="1 2">
    <name type="scientific">Nitrospirillum amazonense</name>
    <dbReference type="NCBI Taxonomy" id="28077"/>
    <lineage>
        <taxon>Bacteria</taxon>
        <taxon>Pseudomonadati</taxon>
        <taxon>Pseudomonadota</taxon>
        <taxon>Alphaproteobacteria</taxon>
        <taxon>Rhodospirillales</taxon>
        <taxon>Azospirillaceae</taxon>
        <taxon>Nitrospirillum</taxon>
    </lineage>
</organism>
<name>A0A560H3T1_9PROT</name>
<evidence type="ECO:0000313" key="1">
    <source>
        <dbReference type="EMBL" id="TWB40489.1"/>
    </source>
</evidence>
<sequence length="154" mass="17322">MAPRTHVIADHPCDEGHPVNVEASHHVDCSDIGPDGYYDYYYAYTIWRFSDGGQRVLIVRGYDDETNATLRAWENPDGTRDPVGAVDLFHPLVRQAMEHLRREGRSVQRLSPYGIVSATPMRGWAKALTLGLGYWLGWLAMIFKSPSGPPGPRR</sequence>
<protein>
    <submittedName>
        <fullName evidence="1">Uncharacterized protein</fullName>
    </submittedName>
</protein>
<dbReference type="EMBL" id="VITR01000009">
    <property type="protein sequence ID" value="TWB40489.1"/>
    <property type="molecule type" value="Genomic_DNA"/>
</dbReference>
<reference evidence="1 2" key="1">
    <citation type="submission" date="2019-06" db="EMBL/GenBank/DDBJ databases">
        <title>Genomic Encyclopedia of Type Strains, Phase IV (KMG-V): Genome sequencing to study the core and pangenomes of soil and plant-associated prokaryotes.</title>
        <authorList>
            <person name="Whitman W."/>
        </authorList>
    </citation>
    <scope>NUCLEOTIDE SEQUENCE [LARGE SCALE GENOMIC DNA]</scope>
    <source>
        <strain evidence="1 2">BR 11622</strain>
    </source>
</reference>
<gene>
    <name evidence="1" type="ORF">FBZ90_10992</name>
</gene>
<accession>A0A560H3T1</accession>
<dbReference type="AlphaFoldDB" id="A0A560H3T1"/>
<comment type="caution">
    <text evidence="1">The sequence shown here is derived from an EMBL/GenBank/DDBJ whole genome shotgun (WGS) entry which is preliminary data.</text>
</comment>
<proteinExistence type="predicted"/>
<evidence type="ECO:0000313" key="2">
    <source>
        <dbReference type="Proteomes" id="UP000315751"/>
    </source>
</evidence>